<evidence type="ECO:0000313" key="2">
    <source>
        <dbReference type="EMBL" id="KAL1115664.1"/>
    </source>
</evidence>
<dbReference type="Proteomes" id="UP001558652">
    <property type="component" value="Unassembled WGS sequence"/>
</dbReference>
<protein>
    <recommendedName>
        <fullName evidence="1">STAR protein homodimerisation region domain-containing protein</fullName>
    </recommendedName>
</protein>
<dbReference type="AlphaFoldDB" id="A0ABD0YID8"/>
<dbReference type="InterPro" id="IPR032377">
    <property type="entry name" value="STAR_dimer"/>
</dbReference>
<evidence type="ECO:0000313" key="3">
    <source>
        <dbReference type="Proteomes" id="UP001558652"/>
    </source>
</evidence>
<dbReference type="Pfam" id="PF16544">
    <property type="entry name" value="STAR_dimer"/>
    <property type="match status" value="1"/>
</dbReference>
<feature type="domain" description="STAR protein homodimerisation region" evidence="1">
    <location>
        <begin position="152"/>
        <end position="186"/>
    </location>
</feature>
<keyword evidence="3" id="KW-1185">Reference proteome</keyword>
<name>A0ABD0YID8_9HEMI</name>
<accession>A0ABD0YID8</accession>
<comment type="caution">
    <text evidence="2">The sequence shown here is derived from an EMBL/GenBank/DDBJ whole genome shotgun (WGS) entry which is preliminary data.</text>
</comment>
<evidence type="ECO:0000259" key="1">
    <source>
        <dbReference type="Pfam" id="PF16544"/>
    </source>
</evidence>
<dbReference type="Gene3D" id="1.20.5.4010">
    <property type="match status" value="1"/>
</dbReference>
<organism evidence="2 3">
    <name type="scientific">Ranatra chinensis</name>
    <dbReference type="NCBI Taxonomy" id="642074"/>
    <lineage>
        <taxon>Eukaryota</taxon>
        <taxon>Metazoa</taxon>
        <taxon>Ecdysozoa</taxon>
        <taxon>Arthropoda</taxon>
        <taxon>Hexapoda</taxon>
        <taxon>Insecta</taxon>
        <taxon>Pterygota</taxon>
        <taxon>Neoptera</taxon>
        <taxon>Paraneoptera</taxon>
        <taxon>Hemiptera</taxon>
        <taxon>Heteroptera</taxon>
        <taxon>Panheteroptera</taxon>
        <taxon>Nepomorpha</taxon>
        <taxon>Nepidae</taxon>
        <taxon>Ranatrinae</taxon>
        <taxon>Ranatra</taxon>
    </lineage>
</organism>
<sequence length="243" mass="27654">MASKRRNMSYENNKQETTEIEWTLLHEEITRPTSFKSERAGLRDGLRETERIPGDRDVAPVAELCGGGRATCFRLWWGGPTSVRAEPSSTPHITSLRRIFLAPRNRGCAFKGSTAPSSSPRRTFFLFDGSSCAQLSSPIRMSDHASSCGSNNTQSIADYLAQLLKDRKQVIAFPNVFMHVERLIDEGHKITKGWQIARIRLLLLVLVEHVSAFGRHLQPERRYMFHKNKEQGPFVREKSDRLD</sequence>
<gene>
    <name evidence="2" type="ORF">AAG570_005954</name>
</gene>
<proteinExistence type="predicted"/>
<dbReference type="EMBL" id="JBFDAA010000019">
    <property type="protein sequence ID" value="KAL1115664.1"/>
    <property type="molecule type" value="Genomic_DNA"/>
</dbReference>
<reference evidence="2 3" key="1">
    <citation type="submission" date="2024-07" db="EMBL/GenBank/DDBJ databases">
        <title>Chromosome-level genome assembly of the water stick insect Ranatra chinensis (Heteroptera: Nepidae).</title>
        <authorList>
            <person name="Liu X."/>
        </authorList>
    </citation>
    <scope>NUCLEOTIDE SEQUENCE [LARGE SCALE GENOMIC DNA]</scope>
    <source>
        <strain evidence="2">Cailab_2021Rc</strain>
        <tissue evidence="2">Muscle</tissue>
    </source>
</reference>